<dbReference type="OrthoDB" id="293823at2759"/>
<name>A0A2U1NZN0_ARTAN</name>
<feature type="domain" description="CCR4-Not complex component Not N-terminal" evidence="1">
    <location>
        <begin position="69"/>
        <end position="107"/>
    </location>
</feature>
<dbReference type="Proteomes" id="UP000245207">
    <property type="component" value="Unassembled WGS sequence"/>
</dbReference>
<evidence type="ECO:0000313" key="2">
    <source>
        <dbReference type="EMBL" id="PWA78983.1"/>
    </source>
</evidence>
<keyword evidence="3" id="KW-1185">Reference proteome</keyword>
<evidence type="ECO:0000259" key="1">
    <source>
        <dbReference type="Pfam" id="PF04065"/>
    </source>
</evidence>
<proteinExistence type="predicted"/>
<gene>
    <name evidence="2" type="ORF">CTI12_AA209080</name>
</gene>
<dbReference type="AlphaFoldDB" id="A0A2U1NZN0"/>
<comment type="caution">
    <text evidence="2">The sequence shown here is derived from an EMBL/GenBank/DDBJ whole genome shotgun (WGS) entry which is preliminary data.</text>
</comment>
<protein>
    <recommendedName>
        <fullName evidence="1">CCR4-Not complex component Not N-terminal domain-containing protein</fullName>
    </recommendedName>
</protein>
<organism evidence="2 3">
    <name type="scientific">Artemisia annua</name>
    <name type="common">Sweet wormwood</name>
    <dbReference type="NCBI Taxonomy" id="35608"/>
    <lineage>
        <taxon>Eukaryota</taxon>
        <taxon>Viridiplantae</taxon>
        <taxon>Streptophyta</taxon>
        <taxon>Embryophyta</taxon>
        <taxon>Tracheophyta</taxon>
        <taxon>Spermatophyta</taxon>
        <taxon>Magnoliopsida</taxon>
        <taxon>eudicotyledons</taxon>
        <taxon>Gunneridae</taxon>
        <taxon>Pentapetalae</taxon>
        <taxon>asterids</taxon>
        <taxon>campanulids</taxon>
        <taxon>Asterales</taxon>
        <taxon>Asteraceae</taxon>
        <taxon>Asteroideae</taxon>
        <taxon>Anthemideae</taxon>
        <taxon>Artemisiinae</taxon>
        <taxon>Artemisia</taxon>
    </lineage>
</organism>
<dbReference type="GO" id="GO:0005634">
    <property type="term" value="C:nucleus"/>
    <property type="evidence" value="ECO:0007669"/>
    <property type="project" value="InterPro"/>
</dbReference>
<dbReference type="InterPro" id="IPR007207">
    <property type="entry name" value="Not_N"/>
</dbReference>
<evidence type="ECO:0000313" key="3">
    <source>
        <dbReference type="Proteomes" id="UP000245207"/>
    </source>
</evidence>
<dbReference type="STRING" id="35608.A0A2U1NZN0"/>
<dbReference type="GO" id="GO:0006355">
    <property type="term" value="P:regulation of DNA-templated transcription"/>
    <property type="evidence" value="ECO:0007669"/>
    <property type="project" value="InterPro"/>
</dbReference>
<dbReference type="EMBL" id="PKPP01001916">
    <property type="protein sequence ID" value="PWA78983.1"/>
    <property type="molecule type" value="Genomic_DNA"/>
</dbReference>
<dbReference type="Pfam" id="PF04065">
    <property type="entry name" value="Not3"/>
    <property type="match status" value="1"/>
</dbReference>
<reference evidence="2 3" key="1">
    <citation type="journal article" date="2018" name="Mol. Plant">
        <title>The genome of Artemisia annua provides insight into the evolution of Asteraceae family and artemisinin biosynthesis.</title>
        <authorList>
            <person name="Shen Q."/>
            <person name="Zhang L."/>
            <person name="Liao Z."/>
            <person name="Wang S."/>
            <person name="Yan T."/>
            <person name="Shi P."/>
            <person name="Liu M."/>
            <person name="Fu X."/>
            <person name="Pan Q."/>
            <person name="Wang Y."/>
            <person name="Lv Z."/>
            <person name="Lu X."/>
            <person name="Zhang F."/>
            <person name="Jiang W."/>
            <person name="Ma Y."/>
            <person name="Chen M."/>
            <person name="Hao X."/>
            <person name="Li L."/>
            <person name="Tang Y."/>
            <person name="Lv G."/>
            <person name="Zhou Y."/>
            <person name="Sun X."/>
            <person name="Brodelius P.E."/>
            <person name="Rose J.K.C."/>
            <person name="Tang K."/>
        </authorList>
    </citation>
    <scope>NUCLEOTIDE SEQUENCE [LARGE SCALE GENOMIC DNA]</scope>
    <source>
        <strain evidence="3">cv. Huhao1</strain>
        <tissue evidence="2">Leaf</tissue>
    </source>
</reference>
<sequence length="332" mass="38475">MLLSLNLFKANQWPRLFFRHRFFHIFPQLHILQKPPSKNDAHMVVQTFIVIHVKQRNAHNLSIHSLFVPVYEEKFTADLKKKIKKLQRYGDQIETWIQLSEIKDKKVALVVVYLLISSVSCVVEVHAWIPRFEKLHTKVLFSSDLRNLQVELQAQDHAHRIGIKMPGNFENGRPFILERTIANYVREKTRPRKVFDSDLYAGEAIKKLRMKCGIGDGEIRRVMQLNNTGYFLITNFGGGLEVYNPKTEVRFALFETKFYKVISETCLESLELLDSGEIFVYSIKLRNDQLAFQACLQSINQAWKYSGTGAGHLNLWRPVTKVLLVGCRTAPS</sequence>
<accession>A0A2U1NZN0</accession>